<evidence type="ECO:0000256" key="2">
    <source>
        <dbReference type="SAM" id="MobiDB-lite"/>
    </source>
</evidence>
<dbReference type="Pfam" id="PF23598">
    <property type="entry name" value="LRR_14"/>
    <property type="match status" value="1"/>
</dbReference>
<feature type="region of interest" description="Disordered" evidence="2">
    <location>
        <begin position="39"/>
        <end position="145"/>
    </location>
</feature>
<name>A0A6A6LUA2_HEVBR</name>
<dbReference type="InterPro" id="IPR055414">
    <property type="entry name" value="LRR_R13L4/SHOC2-like"/>
</dbReference>
<comment type="caution">
    <text evidence="4">The sequence shown here is derived from an EMBL/GenBank/DDBJ whole genome shotgun (WGS) entry which is preliminary data.</text>
</comment>
<keyword evidence="5" id="KW-1185">Reference proteome</keyword>
<dbReference type="Proteomes" id="UP000467840">
    <property type="component" value="Chromosome 9"/>
</dbReference>
<feature type="compositionally biased region" description="Basic and acidic residues" evidence="2">
    <location>
        <begin position="132"/>
        <end position="144"/>
    </location>
</feature>
<sequence length="557" mass="62127">MSSLSAENSAQSNHSNNALTIPDIINSIPDLIHLLSKAKNSIPPPPSHTNSAAADAATTHGNNAVGSGLTSQPATENYGAITTDVSDGSVPLSTPATTTNDSTNVATGSFPRLTPAASRWQQQQPEQQKPTIDGRDGERKEIDGSRFGGCLTLGFFEKDKEQNDSSSKKDDNGQILKSVVSYIQQTLNGTNAFPTKQFHANIKAITDMVMKLKLQIPSPHKMTSATEGHRNIEAVSGLDARNLIDEMLQLPRMKISRWDNSSKKHTEDEETKRHIEVEGIEFLKGLKNMKYLKYLSLQGVSRVDVLPDTIWNLPNLRILDLNACHNLEALPKKIVSLENLTHLDISECYLLDYMPKWLGSLTKLQVLKGFVISDLKVKNYVDDLNALQRITALRKLTMVWGGKSLGKSGKISGVKKNLKRLTAFKRDNGSGEIRDTRLNPELPKDLEKLDLQCYPGTEAPSWLMPSKLECLQKLYIRGGKLCGLGQSQGPNDKWKVKILRVKYLSDLKMDWRELRDAFPDLVYLEKVKCPNLTFFPCDESGLWLNRNCCQIRSCWKN</sequence>
<evidence type="ECO:0000313" key="5">
    <source>
        <dbReference type="Proteomes" id="UP000467840"/>
    </source>
</evidence>
<evidence type="ECO:0000313" key="4">
    <source>
        <dbReference type="EMBL" id="KAF2305050.1"/>
    </source>
</evidence>
<gene>
    <name evidence="4" type="ORF">GH714_001369</name>
</gene>
<dbReference type="PANTHER" id="PTHR47186:SF54">
    <property type="entry name" value="DISEASE RESISTANCE RPP13-LIKE PROTEIN 4"/>
    <property type="match status" value="1"/>
</dbReference>
<dbReference type="SUPFAM" id="SSF52058">
    <property type="entry name" value="L domain-like"/>
    <property type="match status" value="1"/>
</dbReference>
<dbReference type="PANTHER" id="PTHR47186">
    <property type="entry name" value="LEUCINE-RICH REPEAT-CONTAINING PROTEIN 57"/>
    <property type="match status" value="1"/>
</dbReference>
<reference evidence="4 5" key="1">
    <citation type="journal article" date="2020" name="Mol. Plant">
        <title>The Chromosome-Based Rubber Tree Genome Provides New Insights into Spurge Genome Evolution and Rubber Biosynthesis.</title>
        <authorList>
            <person name="Liu J."/>
            <person name="Shi C."/>
            <person name="Shi C.C."/>
            <person name="Li W."/>
            <person name="Zhang Q.J."/>
            <person name="Zhang Y."/>
            <person name="Li K."/>
            <person name="Lu H.F."/>
            <person name="Shi C."/>
            <person name="Zhu S.T."/>
            <person name="Xiao Z.Y."/>
            <person name="Nan H."/>
            <person name="Yue Y."/>
            <person name="Zhu X.G."/>
            <person name="Wu Y."/>
            <person name="Hong X.N."/>
            <person name="Fan G.Y."/>
            <person name="Tong Y."/>
            <person name="Zhang D."/>
            <person name="Mao C.L."/>
            <person name="Liu Y.L."/>
            <person name="Hao S.J."/>
            <person name="Liu W.Q."/>
            <person name="Lv M.Q."/>
            <person name="Zhang H.B."/>
            <person name="Liu Y."/>
            <person name="Hu-Tang G.R."/>
            <person name="Wang J.P."/>
            <person name="Wang J.H."/>
            <person name="Sun Y.H."/>
            <person name="Ni S.B."/>
            <person name="Chen W.B."/>
            <person name="Zhang X.C."/>
            <person name="Jiao Y.N."/>
            <person name="Eichler E.E."/>
            <person name="Li G.H."/>
            <person name="Liu X."/>
            <person name="Gao L.Z."/>
        </authorList>
    </citation>
    <scope>NUCLEOTIDE SEQUENCE [LARGE SCALE GENOMIC DNA]</scope>
    <source>
        <strain evidence="5">cv. GT1</strain>
        <tissue evidence="4">Leaf</tissue>
    </source>
</reference>
<dbReference type="AlphaFoldDB" id="A0A6A6LUA2"/>
<dbReference type="InterPro" id="IPR032675">
    <property type="entry name" value="LRR_dom_sf"/>
</dbReference>
<accession>A0A6A6LUA2</accession>
<feature type="compositionally biased region" description="Polar residues" evidence="2">
    <location>
        <begin position="83"/>
        <end position="107"/>
    </location>
</feature>
<organism evidence="4 5">
    <name type="scientific">Hevea brasiliensis</name>
    <name type="common">Para rubber tree</name>
    <name type="synonym">Siphonia brasiliensis</name>
    <dbReference type="NCBI Taxonomy" id="3981"/>
    <lineage>
        <taxon>Eukaryota</taxon>
        <taxon>Viridiplantae</taxon>
        <taxon>Streptophyta</taxon>
        <taxon>Embryophyta</taxon>
        <taxon>Tracheophyta</taxon>
        <taxon>Spermatophyta</taxon>
        <taxon>Magnoliopsida</taxon>
        <taxon>eudicotyledons</taxon>
        <taxon>Gunneridae</taxon>
        <taxon>Pentapetalae</taxon>
        <taxon>rosids</taxon>
        <taxon>fabids</taxon>
        <taxon>Malpighiales</taxon>
        <taxon>Euphorbiaceae</taxon>
        <taxon>Crotonoideae</taxon>
        <taxon>Micrandreae</taxon>
        <taxon>Hevea</taxon>
    </lineage>
</organism>
<feature type="domain" description="Disease resistance R13L4/SHOC-2-like LRR" evidence="3">
    <location>
        <begin position="283"/>
        <end position="477"/>
    </location>
</feature>
<dbReference type="EMBL" id="JAAGAX010000008">
    <property type="protein sequence ID" value="KAF2305050.1"/>
    <property type="molecule type" value="Genomic_DNA"/>
</dbReference>
<keyword evidence="1" id="KW-0677">Repeat</keyword>
<feature type="compositionally biased region" description="Polar residues" evidence="2">
    <location>
        <begin position="59"/>
        <end position="75"/>
    </location>
</feature>
<evidence type="ECO:0000256" key="1">
    <source>
        <dbReference type="ARBA" id="ARBA00022737"/>
    </source>
</evidence>
<dbReference type="Gene3D" id="3.80.10.10">
    <property type="entry name" value="Ribonuclease Inhibitor"/>
    <property type="match status" value="1"/>
</dbReference>
<protein>
    <recommendedName>
        <fullName evidence="3">Disease resistance R13L4/SHOC-2-like LRR domain-containing protein</fullName>
    </recommendedName>
</protein>
<proteinExistence type="predicted"/>
<evidence type="ECO:0000259" key="3">
    <source>
        <dbReference type="Pfam" id="PF23598"/>
    </source>
</evidence>